<evidence type="ECO:0000313" key="1">
    <source>
        <dbReference type="EMBL" id="SFV57206.1"/>
    </source>
</evidence>
<protein>
    <recommendedName>
        <fullName evidence="2">General secretion pathway protein K</fullName>
    </recommendedName>
</protein>
<sequence length="277" mass="31832">MLALVGVIFSYLQKSRDSASYTSALIQADILFRDSKDVIKELLKKSEKDKEIRKTIFDTLYTVPMILQVDDNETYVSLSCHPLDSGVNINWLKAEGNATAEQRKAMAESTIDYIVERYEISDGSLLLSKISDSISRKSDLGKKKGIINLSQLEDIVRDYRFESDDVAKSAIPWDRYFSFGLDSTTIDANYISAELLSWLFDMDISLVEEEWLEGDDLKQFLSRQGGDISRYNEKIFTSESKERMRCRVMFGYAEESYAFGFKYIEGRATEFDFYGKQ</sequence>
<accession>A0A1W1BUM4</accession>
<evidence type="ECO:0008006" key="2">
    <source>
        <dbReference type="Google" id="ProtNLM"/>
    </source>
</evidence>
<organism evidence="1">
    <name type="scientific">hydrothermal vent metagenome</name>
    <dbReference type="NCBI Taxonomy" id="652676"/>
    <lineage>
        <taxon>unclassified sequences</taxon>
        <taxon>metagenomes</taxon>
        <taxon>ecological metagenomes</taxon>
    </lineage>
</organism>
<gene>
    <name evidence="1" type="ORF">MNB_SV-6-700</name>
</gene>
<reference evidence="1" key="1">
    <citation type="submission" date="2016-10" db="EMBL/GenBank/DDBJ databases">
        <authorList>
            <person name="de Groot N.N."/>
        </authorList>
    </citation>
    <scope>NUCLEOTIDE SEQUENCE</scope>
</reference>
<name>A0A1W1BUM4_9ZZZZ</name>
<proteinExistence type="predicted"/>
<dbReference type="AlphaFoldDB" id="A0A1W1BUM4"/>
<dbReference type="EMBL" id="FPHC01000041">
    <property type="protein sequence ID" value="SFV57206.1"/>
    <property type="molecule type" value="Genomic_DNA"/>
</dbReference>